<evidence type="ECO:0000313" key="6">
    <source>
        <dbReference type="Proteomes" id="UP000292307"/>
    </source>
</evidence>
<reference evidence="4" key="1">
    <citation type="journal article" date="2014" name="Int. J. Syst. Evol. Microbiol.">
        <title>Complete genome sequence of Corynebacterium casei LMG S-19264T (=DSM 44701T), isolated from a smear-ripened cheese.</title>
        <authorList>
            <consortium name="US DOE Joint Genome Institute (JGI-PGF)"/>
            <person name="Walter F."/>
            <person name="Albersmeier A."/>
            <person name="Kalinowski J."/>
            <person name="Ruckert C."/>
        </authorList>
    </citation>
    <scope>NUCLEOTIDE SEQUENCE</scope>
    <source>
        <strain evidence="4">KCTC 12343</strain>
    </source>
</reference>
<feature type="chain" id="PRO_5044601950" description="Amidohydrolase" evidence="3">
    <location>
        <begin position="20"/>
        <end position="600"/>
    </location>
</feature>
<evidence type="ECO:0000256" key="2">
    <source>
        <dbReference type="SAM" id="MobiDB-lite"/>
    </source>
</evidence>
<dbReference type="PANTHER" id="PTHR36842">
    <property type="entry name" value="PROTEIN TOLB HOMOLOG"/>
    <property type="match status" value="1"/>
</dbReference>
<keyword evidence="6" id="KW-1185">Reference proteome</keyword>
<evidence type="ECO:0000313" key="7">
    <source>
        <dbReference type="Proteomes" id="UP000628442"/>
    </source>
</evidence>
<dbReference type="EMBL" id="BMWV01000015">
    <property type="protein sequence ID" value="GGY62084.1"/>
    <property type="molecule type" value="Genomic_DNA"/>
</dbReference>
<dbReference type="AlphaFoldDB" id="A0A411X480"/>
<evidence type="ECO:0000256" key="3">
    <source>
        <dbReference type="SAM" id="SignalP"/>
    </source>
</evidence>
<dbReference type="InterPro" id="IPR011042">
    <property type="entry name" value="6-blade_b-propeller_TolB-like"/>
</dbReference>
<feature type="signal peptide" evidence="3">
    <location>
        <begin position="1"/>
        <end position="19"/>
    </location>
</feature>
<feature type="region of interest" description="Disordered" evidence="2">
    <location>
        <begin position="578"/>
        <end position="600"/>
    </location>
</feature>
<dbReference type="RefSeq" id="WP_131147826.1">
    <property type="nucleotide sequence ID" value="NZ_BMWV01000015.1"/>
</dbReference>
<dbReference type="EMBL" id="CP036401">
    <property type="protein sequence ID" value="QBI03734.1"/>
    <property type="molecule type" value="Genomic_DNA"/>
</dbReference>
<dbReference type="OrthoDB" id="262125at2"/>
<sequence>MKRLFIAYLPLALIAAVPAAENPPAGAYTVGFASFGPTRTELFIARGDGAGARPLLSESWNNYNAALSRDGKWLTFTSEREGSADIYRMRIDGRDRQLLVGGPAFDDQSVLSPDGRRLAFVSDREGQPDIWILNLKTRALTNVTRHPGGDFRPSWSPDGQWLAFSSDRDSTDPRLSFSILHSTAIYLVRPDGSGLRRIGKTGEFEGSPSWSRDGKSVVFYAGDIANVNKIVHPKRLRGVTQLVSIDIASGTRTVLTDGPGEKTSPHWLKGKKLAFVSGGPDGGLSLMGGGTVLRGEVSSPSWSADGGRLVFHREADPHWPPFQRWKSLDPAFKLVRTGVFPSWLPSGERIVLNDKTAGILHNDIISIAADGSGQRTLFHDEKRSALAPEVSPSGKQIAFGLGNFFQGTQGRALADIALINIDGSGLTILTDGSGNYGLPSWSPDGSQIVFRGAGNGEGKDGLLIIDVASRVQRHIPGTVIKDNFPSWSPKGDLISFTSNRDGDYEIYTVRPDGTGLRRLTDIPGNDAHNSWSPDGEWIAFASGTHGFRDEAVLHPYNPQPYGEIYVMRADGSDRRRLTNNQYEEGTPKWSIARPEKPVRP</sequence>
<proteinExistence type="inferred from homology"/>
<comment type="similarity">
    <text evidence="1">Belongs to the TolB family.</text>
</comment>
<evidence type="ECO:0000256" key="1">
    <source>
        <dbReference type="ARBA" id="ARBA00009820"/>
    </source>
</evidence>
<accession>A0A411X480</accession>
<protein>
    <recommendedName>
        <fullName evidence="8">Amidohydrolase</fullName>
    </recommendedName>
</protein>
<gene>
    <name evidence="5" type="ORF">EYF70_25120</name>
    <name evidence="4" type="ORF">GCM10007387_50840</name>
</gene>
<dbReference type="PANTHER" id="PTHR36842:SF1">
    <property type="entry name" value="PROTEIN TOLB"/>
    <property type="match status" value="1"/>
</dbReference>
<evidence type="ECO:0000313" key="5">
    <source>
        <dbReference type="EMBL" id="QBI03734.1"/>
    </source>
</evidence>
<dbReference type="Pfam" id="PF07676">
    <property type="entry name" value="PD40"/>
    <property type="match status" value="7"/>
</dbReference>
<name>A0A411X480_9BURK</name>
<dbReference type="Proteomes" id="UP000628442">
    <property type="component" value="Unassembled WGS sequence"/>
</dbReference>
<reference evidence="4" key="3">
    <citation type="submission" date="2022-12" db="EMBL/GenBank/DDBJ databases">
        <authorList>
            <person name="Sun Q."/>
            <person name="Kim S."/>
        </authorList>
    </citation>
    <scope>NUCLEOTIDE SEQUENCE</scope>
    <source>
        <strain evidence="4">KCTC 12343</strain>
    </source>
</reference>
<organism evidence="4 7">
    <name type="scientific">Pseudoduganella albidiflava</name>
    <dbReference type="NCBI Taxonomy" id="321983"/>
    <lineage>
        <taxon>Bacteria</taxon>
        <taxon>Pseudomonadati</taxon>
        <taxon>Pseudomonadota</taxon>
        <taxon>Betaproteobacteria</taxon>
        <taxon>Burkholderiales</taxon>
        <taxon>Oxalobacteraceae</taxon>
        <taxon>Telluria group</taxon>
        <taxon>Pseudoduganella</taxon>
    </lineage>
</organism>
<dbReference type="InterPro" id="IPR011659">
    <property type="entry name" value="WD40"/>
</dbReference>
<evidence type="ECO:0008006" key="8">
    <source>
        <dbReference type="Google" id="ProtNLM"/>
    </source>
</evidence>
<keyword evidence="3" id="KW-0732">Signal</keyword>
<dbReference type="Gene3D" id="2.120.10.30">
    <property type="entry name" value="TolB, C-terminal domain"/>
    <property type="match status" value="4"/>
</dbReference>
<reference evidence="5 6" key="2">
    <citation type="submission" date="2019-02" db="EMBL/GenBank/DDBJ databases">
        <title>Draft Genome Sequences of Six Type Strains of the Genus Massilia.</title>
        <authorList>
            <person name="Miess H."/>
            <person name="Frediansyhah A."/>
            <person name="Gross H."/>
        </authorList>
    </citation>
    <scope>NUCLEOTIDE SEQUENCE [LARGE SCALE GENOMIC DNA]</scope>
    <source>
        <strain evidence="5 6">DSM 17472</strain>
    </source>
</reference>
<dbReference type="Proteomes" id="UP000292307">
    <property type="component" value="Chromosome"/>
</dbReference>
<evidence type="ECO:0000313" key="4">
    <source>
        <dbReference type="EMBL" id="GGY62084.1"/>
    </source>
</evidence>
<dbReference type="SUPFAM" id="SSF82171">
    <property type="entry name" value="DPP6 N-terminal domain-like"/>
    <property type="match status" value="3"/>
</dbReference>